<evidence type="ECO:0000313" key="1">
    <source>
        <dbReference type="EMBL" id="KEH36669.1"/>
    </source>
</evidence>
<protein>
    <submittedName>
        <fullName evidence="1 2">Uncharacterized protein</fullName>
    </submittedName>
</protein>
<gene>
    <name evidence="1" type="ordered locus">MTR_2g017935</name>
</gene>
<evidence type="ECO:0000313" key="3">
    <source>
        <dbReference type="Proteomes" id="UP000002051"/>
    </source>
</evidence>
<dbReference type="AlphaFoldDB" id="A0A072V3R7"/>
<organism evidence="1 3">
    <name type="scientific">Medicago truncatula</name>
    <name type="common">Barrel medic</name>
    <name type="synonym">Medicago tribuloides</name>
    <dbReference type="NCBI Taxonomy" id="3880"/>
    <lineage>
        <taxon>Eukaryota</taxon>
        <taxon>Viridiplantae</taxon>
        <taxon>Streptophyta</taxon>
        <taxon>Embryophyta</taxon>
        <taxon>Tracheophyta</taxon>
        <taxon>Spermatophyta</taxon>
        <taxon>Magnoliopsida</taxon>
        <taxon>eudicotyledons</taxon>
        <taxon>Gunneridae</taxon>
        <taxon>Pentapetalae</taxon>
        <taxon>rosids</taxon>
        <taxon>fabids</taxon>
        <taxon>Fabales</taxon>
        <taxon>Fabaceae</taxon>
        <taxon>Papilionoideae</taxon>
        <taxon>50 kb inversion clade</taxon>
        <taxon>NPAAA clade</taxon>
        <taxon>Hologalegina</taxon>
        <taxon>IRL clade</taxon>
        <taxon>Trifolieae</taxon>
        <taxon>Medicago</taxon>
    </lineage>
</organism>
<dbReference type="Proteomes" id="UP000002051">
    <property type="component" value="Chromosome 2"/>
</dbReference>
<proteinExistence type="predicted"/>
<accession>A0A072V3R7</accession>
<reference evidence="1 3" key="1">
    <citation type="journal article" date="2011" name="Nature">
        <title>The Medicago genome provides insight into the evolution of rhizobial symbioses.</title>
        <authorList>
            <person name="Young N.D."/>
            <person name="Debelle F."/>
            <person name="Oldroyd G.E."/>
            <person name="Geurts R."/>
            <person name="Cannon S.B."/>
            <person name="Udvardi M.K."/>
            <person name="Benedito V.A."/>
            <person name="Mayer K.F."/>
            <person name="Gouzy J."/>
            <person name="Schoof H."/>
            <person name="Van de Peer Y."/>
            <person name="Proost S."/>
            <person name="Cook D.R."/>
            <person name="Meyers B.C."/>
            <person name="Spannagl M."/>
            <person name="Cheung F."/>
            <person name="De Mita S."/>
            <person name="Krishnakumar V."/>
            <person name="Gundlach H."/>
            <person name="Zhou S."/>
            <person name="Mudge J."/>
            <person name="Bharti A.K."/>
            <person name="Murray J.D."/>
            <person name="Naoumkina M.A."/>
            <person name="Rosen B."/>
            <person name="Silverstein K.A."/>
            <person name="Tang H."/>
            <person name="Rombauts S."/>
            <person name="Zhao P.X."/>
            <person name="Zhou P."/>
            <person name="Barbe V."/>
            <person name="Bardou P."/>
            <person name="Bechner M."/>
            <person name="Bellec A."/>
            <person name="Berger A."/>
            <person name="Berges H."/>
            <person name="Bidwell S."/>
            <person name="Bisseling T."/>
            <person name="Choisne N."/>
            <person name="Couloux A."/>
            <person name="Denny R."/>
            <person name="Deshpande S."/>
            <person name="Dai X."/>
            <person name="Doyle J.J."/>
            <person name="Dudez A.M."/>
            <person name="Farmer A.D."/>
            <person name="Fouteau S."/>
            <person name="Franken C."/>
            <person name="Gibelin C."/>
            <person name="Gish J."/>
            <person name="Goldstein S."/>
            <person name="Gonzalez A.J."/>
            <person name="Green P.J."/>
            <person name="Hallab A."/>
            <person name="Hartog M."/>
            <person name="Hua A."/>
            <person name="Humphray S.J."/>
            <person name="Jeong D.H."/>
            <person name="Jing Y."/>
            <person name="Jocker A."/>
            <person name="Kenton S.M."/>
            <person name="Kim D.J."/>
            <person name="Klee K."/>
            <person name="Lai H."/>
            <person name="Lang C."/>
            <person name="Lin S."/>
            <person name="Macmil S.L."/>
            <person name="Magdelenat G."/>
            <person name="Matthews L."/>
            <person name="McCorrison J."/>
            <person name="Monaghan E.L."/>
            <person name="Mun J.H."/>
            <person name="Najar F.Z."/>
            <person name="Nicholson C."/>
            <person name="Noirot C."/>
            <person name="O'Bleness M."/>
            <person name="Paule C.R."/>
            <person name="Poulain J."/>
            <person name="Prion F."/>
            <person name="Qin B."/>
            <person name="Qu C."/>
            <person name="Retzel E.F."/>
            <person name="Riddle C."/>
            <person name="Sallet E."/>
            <person name="Samain S."/>
            <person name="Samson N."/>
            <person name="Sanders I."/>
            <person name="Saurat O."/>
            <person name="Scarpelli C."/>
            <person name="Schiex T."/>
            <person name="Segurens B."/>
            <person name="Severin A.J."/>
            <person name="Sherrier D.J."/>
            <person name="Shi R."/>
            <person name="Sims S."/>
            <person name="Singer S.R."/>
            <person name="Sinharoy S."/>
            <person name="Sterck L."/>
            <person name="Viollet A."/>
            <person name="Wang B.B."/>
            <person name="Wang K."/>
            <person name="Wang M."/>
            <person name="Wang X."/>
            <person name="Warfsmann J."/>
            <person name="Weissenbach J."/>
            <person name="White D.D."/>
            <person name="White J.D."/>
            <person name="Wiley G.B."/>
            <person name="Wincker P."/>
            <person name="Xing Y."/>
            <person name="Yang L."/>
            <person name="Yao Z."/>
            <person name="Ying F."/>
            <person name="Zhai J."/>
            <person name="Zhou L."/>
            <person name="Zuber A."/>
            <person name="Denarie J."/>
            <person name="Dixon R.A."/>
            <person name="May G.D."/>
            <person name="Schwartz D.C."/>
            <person name="Rogers J."/>
            <person name="Quetier F."/>
            <person name="Town C.D."/>
            <person name="Roe B.A."/>
        </authorList>
    </citation>
    <scope>NUCLEOTIDE SEQUENCE [LARGE SCALE GENOMIC DNA]</scope>
    <source>
        <strain evidence="1">A17</strain>
        <strain evidence="2 3">cv. Jemalong A17</strain>
    </source>
</reference>
<reference evidence="2" key="3">
    <citation type="submission" date="2015-04" db="UniProtKB">
        <authorList>
            <consortium name="EnsemblPlants"/>
        </authorList>
    </citation>
    <scope>IDENTIFICATION</scope>
    <source>
        <strain evidence="2">cv. Jemalong A17</strain>
    </source>
</reference>
<evidence type="ECO:0000313" key="2">
    <source>
        <dbReference type="EnsemblPlants" id="KEH36669"/>
    </source>
</evidence>
<dbReference type="EMBL" id="CM001218">
    <property type="protein sequence ID" value="KEH36669.1"/>
    <property type="molecule type" value="Genomic_DNA"/>
</dbReference>
<keyword evidence="3" id="KW-1185">Reference proteome</keyword>
<sequence>MIPITLFRCWSPKLPTFDHLSDNHRAYLNLFLTHFMVSTLLLKKEYKVAPLIWLRAILFQALHDIGARKYVLVGLELSGSTPLLLISKLKSLVEHFNNKFSADSKFIFINFTLESDGFLV</sequence>
<dbReference type="EnsemblPlants" id="KEH36669">
    <property type="protein sequence ID" value="KEH36669"/>
    <property type="gene ID" value="MTR_2g017935"/>
</dbReference>
<reference evidence="1 3" key="2">
    <citation type="journal article" date="2014" name="BMC Genomics">
        <title>An improved genome release (version Mt4.0) for the model legume Medicago truncatula.</title>
        <authorList>
            <person name="Tang H."/>
            <person name="Krishnakumar V."/>
            <person name="Bidwell S."/>
            <person name="Rosen B."/>
            <person name="Chan A."/>
            <person name="Zhou S."/>
            <person name="Gentzbittel L."/>
            <person name="Childs K.L."/>
            <person name="Yandell M."/>
            <person name="Gundlach H."/>
            <person name="Mayer K.F."/>
            <person name="Schwartz D.C."/>
            <person name="Town C.D."/>
        </authorList>
    </citation>
    <scope>GENOME REANNOTATION</scope>
    <source>
        <strain evidence="1">A17</strain>
        <strain evidence="2 3">cv. Jemalong A17</strain>
    </source>
</reference>
<dbReference type="HOGENOM" id="CLU_2053097_0_0_1"/>
<name>A0A072V3R7_MEDTR</name>